<organism evidence="1 2">
    <name type="scientific">Stereocaulon virgatum</name>
    <dbReference type="NCBI Taxonomy" id="373712"/>
    <lineage>
        <taxon>Eukaryota</taxon>
        <taxon>Fungi</taxon>
        <taxon>Dikarya</taxon>
        <taxon>Ascomycota</taxon>
        <taxon>Pezizomycotina</taxon>
        <taxon>Lecanoromycetes</taxon>
        <taxon>OSLEUM clade</taxon>
        <taxon>Lecanoromycetidae</taxon>
        <taxon>Lecanorales</taxon>
        <taxon>Lecanorineae</taxon>
        <taxon>Stereocaulaceae</taxon>
        <taxon>Stereocaulon</taxon>
    </lineage>
</organism>
<protein>
    <submittedName>
        <fullName evidence="1">Uncharacterized protein</fullName>
    </submittedName>
</protein>
<reference evidence="1 2" key="1">
    <citation type="submission" date="2024-09" db="EMBL/GenBank/DDBJ databases">
        <title>Rethinking Asexuality: The Enigmatic Case of Functional Sexual Genes in Lepraria (Stereocaulaceae).</title>
        <authorList>
            <person name="Doellman M."/>
            <person name="Sun Y."/>
            <person name="Barcenas-Pena A."/>
            <person name="Lumbsch H.T."/>
            <person name="Grewe F."/>
        </authorList>
    </citation>
    <scope>NUCLEOTIDE SEQUENCE [LARGE SCALE GENOMIC DNA]</scope>
    <source>
        <strain evidence="1 2">Mercado 3170</strain>
    </source>
</reference>
<dbReference type="EMBL" id="JBEFKJ010000010">
    <property type="protein sequence ID" value="KAL2043827.1"/>
    <property type="molecule type" value="Genomic_DNA"/>
</dbReference>
<gene>
    <name evidence="1" type="ORF">N7G274_003347</name>
</gene>
<dbReference type="Proteomes" id="UP001590950">
    <property type="component" value="Unassembled WGS sequence"/>
</dbReference>
<keyword evidence="2" id="KW-1185">Reference proteome</keyword>
<comment type="caution">
    <text evidence="1">The sequence shown here is derived from an EMBL/GenBank/DDBJ whole genome shotgun (WGS) entry which is preliminary data.</text>
</comment>
<evidence type="ECO:0000313" key="1">
    <source>
        <dbReference type="EMBL" id="KAL2043827.1"/>
    </source>
</evidence>
<proteinExistence type="predicted"/>
<accession>A0ABR4ADD2</accession>
<name>A0ABR4ADD2_9LECA</name>
<evidence type="ECO:0000313" key="2">
    <source>
        <dbReference type="Proteomes" id="UP001590950"/>
    </source>
</evidence>
<sequence length="117" mass="13298">MPHAFFRKALAEATSSHRACQINIVKLLELGEGNEFVSRAFTLLYDFDQFRITNDTQGKDLPSQTRLNIIQDSLPLAARISSLPANPPSLRRTEAIILSRRSYTTWWMWSSSIGVPF</sequence>